<feature type="compositionally biased region" description="Polar residues" evidence="1">
    <location>
        <begin position="16"/>
        <end position="27"/>
    </location>
</feature>
<evidence type="ECO:0000313" key="2">
    <source>
        <dbReference type="EMBL" id="RJE16897.1"/>
    </source>
</evidence>
<keyword evidence="3" id="KW-1185">Reference proteome</keyword>
<evidence type="ECO:0000313" key="3">
    <source>
        <dbReference type="Proteomes" id="UP000266188"/>
    </source>
</evidence>
<sequence>MDKTHIQRGESRSETRSAGVSDTNGSGTDDMETQIASQLEQDLELAVDKNETAGAE</sequence>
<evidence type="ECO:0000256" key="1">
    <source>
        <dbReference type="SAM" id="MobiDB-lite"/>
    </source>
</evidence>
<feature type="non-terminal residue" evidence="2">
    <location>
        <position position="56"/>
    </location>
</feature>
<feature type="compositionally biased region" description="Basic and acidic residues" evidence="1">
    <location>
        <begin position="46"/>
        <end position="56"/>
    </location>
</feature>
<protein>
    <submittedName>
        <fullName evidence="2">Uncharacterized protein</fullName>
    </submittedName>
</protein>
<comment type="caution">
    <text evidence="2">The sequence shown here is derived from an EMBL/GenBank/DDBJ whole genome shotgun (WGS) entry which is preliminary data.</text>
</comment>
<reference evidence="3" key="1">
    <citation type="submission" date="2017-02" db="EMBL/GenBank/DDBJ databases">
        <authorList>
            <person name="Tafer H."/>
            <person name="Lopandic K."/>
        </authorList>
    </citation>
    <scope>NUCLEOTIDE SEQUENCE [LARGE SCALE GENOMIC DNA]</scope>
    <source>
        <strain evidence="3">CBS 366.77</strain>
    </source>
</reference>
<proteinExistence type="predicted"/>
<feature type="compositionally biased region" description="Basic and acidic residues" evidence="1">
    <location>
        <begin position="1"/>
        <end position="15"/>
    </location>
</feature>
<name>A0A3A2Z6D2_9EURO</name>
<organism evidence="2 3">
    <name type="scientific">Aspergillus sclerotialis</name>
    <dbReference type="NCBI Taxonomy" id="2070753"/>
    <lineage>
        <taxon>Eukaryota</taxon>
        <taxon>Fungi</taxon>
        <taxon>Dikarya</taxon>
        <taxon>Ascomycota</taxon>
        <taxon>Pezizomycotina</taxon>
        <taxon>Eurotiomycetes</taxon>
        <taxon>Eurotiomycetidae</taxon>
        <taxon>Eurotiales</taxon>
        <taxon>Aspergillaceae</taxon>
        <taxon>Aspergillus</taxon>
        <taxon>Aspergillus subgen. Polypaecilum</taxon>
    </lineage>
</organism>
<dbReference type="EMBL" id="MVGC01002254">
    <property type="protein sequence ID" value="RJE16897.1"/>
    <property type="molecule type" value="Genomic_DNA"/>
</dbReference>
<feature type="region of interest" description="Disordered" evidence="1">
    <location>
        <begin position="1"/>
        <end position="56"/>
    </location>
</feature>
<dbReference type="AlphaFoldDB" id="A0A3A2Z6D2"/>
<accession>A0A3A2Z6D2</accession>
<gene>
    <name evidence="2" type="ORF">PHISCL_10766</name>
</gene>
<dbReference type="Proteomes" id="UP000266188">
    <property type="component" value="Unassembled WGS sequence"/>
</dbReference>